<reference evidence="1" key="1">
    <citation type="submission" date="2021-03" db="EMBL/GenBank/DDBJ databases">
        <title>Draft genome sequence of rust myrtle Austropuccinia psidii MF-1, a brazilian biotype.</title>
        <authorList>
            <person name="Quecine M.C."/>
            <person name="Pachon D.M.R."/>
            <person name="Bonatelli M.L."/>
            <person name="Correr F.H."/>
            <person name="Franceschini L.M."/>
            <person name="Leite T.F."/>
            <person name="Margarido G.R.A."/>
            <person name="Almeida C.A."/>
            <person name="Ferrarezi J.A."/>
            <person name="Labate C.A."/>
        </authorList>
    </citation>
    <scope>NUCLEOTIDE SEQUENCE</scope>
    <source>
        <strain evidence="1">MF-1</strain>
    </source>
</reference>
<evidence type="ECO:0000313" key="2">
    <source>
        <dbReference type="Proteomes" id="UP000765509"/>
    </source>
</evidence>
<proteinExistence type="predicted"/>
<dbReference type="Proteomes" id="UP000765509">
    <property type="component" value="Unassembled WGS sequence"/>
</dbReference>
<dbReference type="AlphaFoldDB" id="A0A9Q3CLJ5"/>
<comment type="caution">
    <text evidence="1">The sequence shown here is derived from an EMBL/GenBank/DDBJ whole genome shotgun (WGS) entry which is preliminary data.</text>
</comment>
<gene>
    <name evidence="1" type="ORF">O181_024491</name>
</gene>
<dbReference type="OrthoDB" id="2507294at2759"/>
<sequence>MENCSSTHFILGNDYLIWYGIDLHKNRDKYFTIGENEVQKASFLPFKRQIKVYKVSPFNLEIEKFKTEKIGEAEVSVHLTDMQENKLSTLLYKQKKAFETDKKTLGEIFCHEADIILKIERPHTRANLVSIVGDLLHVKHTSSRIKVKLMSSKIQANIEHTSHSCLTPNPVTSTNIGSPVPSTQIPHHLIIPQPSDGW</sequence>
<name>A0A9Q3CLJ5_9BASI</name>
<dbReference type="EMBL" id="AVOT02007849">
    <property type="protein sequence ID" value="MBW0484776.1"/>
    <property type="molecule type" value="Genomic_DNA"/>
</dbReference>
<organism evidence="1 2">
    <name type="scientific">Austropuccinia psidii MF-1</name>
    <dbReference type="NCBI Taxonomy" id="1389203"/>
    <lineage>
        <taxon>Eukaryota</taxon>
        <taxon>Fungi</taxon>
        <taxon>Dikarya</taxon>
        <taxon>Basidiomycota</taxon>
        <taxon>Pucciniomycotina</taxon>
        <taxon>Pucciniomycetes</taxon>
        <taxon>Pucciniales</taxon>
        <taxon>Sphaerophragmiaceae</taxon>
        <taxon>Austropuccinia</taxon>
    </lineage>
</organism>
<protein>
    <submittedName>
        <fullName evidence="1">Uncharacterized protein</fullName>
    </submittedName>
</protein>
<accession>A0A9Q3CLJ5</accession>
<evidence type="ECO:0000313" key="1">
    <source>
        <dbReference type="EMBL" id="MBW0484776.1"/>
    </source>
</evidence>
<keyword evidence="2" id="KW-1185">Reference proteome</keyword>